<dbReference type="InterPro" id="IPR013149">
    <property type="entry name" value="ADH-like_C"/>
</dbReference>
<dbReference type="InterPro" id="IPR050129">
    <property type="entry name" value="Zn_alcohol_dh"/>
</dbReference>
<comment type="caution">
    <text evidence="6">The sequence shown here is derived from an EMBL/GenBank/DDBJ whole genome shotgun (WGS) entry which is preliminary data.</text>
</comment>
<keyword evidence="2 4" id="KW-0862">Zinc</keyword>
<dbReference type="Proteomes" id="UP000708298">
    <property type="component" value="Unassembled WGS sequence"/>
</dbReference>
<dbReference type="InterPro" id="IPR013154">
    <property type="entry name" value="ADH-like_N"/>
</dbReference>
<feature type="domain" description="Enoyl reductase (ER)" evidence="5">
    <location>
        <begin position="7"/>
        <end position="334"/>
    </location>
</feature>
<comment type="cofactor">
    <cofactor evidence="4">
        <name>Zn(2+)</name>
        <dbReference type="ChEBI" id="CHEBI:29105"/>
    </cofactor>
</comment>
<evidence type="ECO:0000256" key="1">
    <source>
        <dbReference type="ARBA" id="ARBA00022723"/>
    </source>
</evidence>
<comment type="similarity">
    <text evidence="4">Belongs to the zinc-containing alcohol dehydrogenase family.</text>
</comment>
<accession>A0A963YXQ3</accession>
<sequence length="340" mass="35995">MKAVVLSDIRRPELISLSEPRIEPHEVMLQVDYCGICGSDLHAATFDLFQVGVTMGHEFSGRIVEIGRDVTGWSVGDRVCVNPNGSYCGHCASCRKGLFNLCPVALQRSVGVTAPGGLAEFAAVDERTLHRLPDSVTPLQGAWIEPASVALRAVKRSGIQVGDSAVVFGAGPIGLLVLLMLRLAGVGRVTVVEPNEARRDMARSSGADAVVDPRAAGPELELPEGDGRPGFAFDCVGSKAVMEAAVHVLPAHGTLTVVGVAQHPIGFSPTELLFKEIQIKGSFIYNDEFRQTINLMATGKLDVSSLTSGVRPLAEAVEAIDEMRSGGAIIKYLISTTEAV</sequence>
<keyword evidence="1 4" id="KW-0479">Metal-binding</keyword>
<dbReference type="SMART" id="SM00829">
    <property type="entry name" value="PKS_ER"/>
    <property type="match status" value="1"/>
</dbReference>
<keyword evidence="3" id="KW-0560">Oxidoreductase</keyword>
<dbReference type="Gene3D" id="3.90.180.10">
    <property type="entry name" value="Medium-chain alcohol dehydrogenases, catalytic domain"/>
    <property type="match status" value="1"/>
</dbReference>
<dbReference type="AlphaFoldDB" id="A0A963YXQ3"/>
<dbReference type="GO" id="GO:0016616">
    <property type="term" value="F:oxidoreductase activity, acting on the CH-OH group of donors, NAD or NADP as acceptor"/>
    <property type="evidence" value="ECO:0007669"/>
    <property type="project" value="UniProtKB-ARBA"/>
</dbReference>
<dbReference type="EMBL" id="JAESVB010000023">
    <property type="protein sequence ID" value="MCB8878093.1"/>
    <property type="molecule type" value="Genomic_DNA"/>
</dbReference>
<dbReference type="Pfam" id="PF08240">
    <property type="entry name" value="ADH_N"/>
    <property type="match status" value="1"/>
</dbReference>
<dbReference type="Gene3D" id="3.40.50.720">
    <property type="entry name" value="NAD(P)-binding Rossmann-like Domain"/>
    <property type="match status" value="1"/>
</dbReference>
<protein>
    <submittedName>
        <fullName evidence="6">Alcohol dehydrogenase catalytic domain-containing protein</fullName>
    </submittedName>
</protein>
<dbReference type="InterPro" id="IPR020843">
    <property type="entry name" value="ER"/>
</dbReference>
<dbReference type="GO" id="GO:0008270">
    <property type="term" value="F:zinc ion binding"/>
    <property type="evidence" value="ECO:0007669"/>
    <property type="project" value="InterPro"/>
</dbReference>
<dbReference type="PANTHER" id="PTHR43401:SF2">
    <property type="entry name" value="L-THREONINE 3-DEHYDROGENASE"/>
    <property type="match status" value="1"/>
</dbReference>
<reference evidence="6" key="1">
    <citation type="journal article" date="2021" name="Microorganisms">
        <title>Acidisoma silvae sp. nov. and Acidisomacellulosilytica sp. nov., Two Acidophilic Bacteria Isolated from Decaying Wood, Hydrolyzing Cellulose and Producing Poly-3-hydroxybutyrate.</title>
        <authorList>
            <person name="Mieszkin S."/>
            <person name="Pouder E."/>
            <person name="Uroz S."/>
            <person name="Simon-Colin C."/>
            <person name="Alain K."/>
        </authorList>
    </citation>
    <scope>NUCLEOTIDE SEQUENCE</scope>
    <source>
        <strain evidence="6">HW T2.11</strain>
    </source>
</reference>
<dbReference type="SUPFAM" id="SSF51735">
    <property type="entry name" value="NAD(P)-binding Rossmann-fold domains"/>
    <property type="match status" value="1"/>
</dbReference>
<evidence type="ECO:0000313" key="7">
    <source>
        <dbReference type="Proteomes" id="UP000708298"/>
    </source>
</evidence>
<evidence type="ECO:0000256" key="3">
    <source>
        <dbReference type="ARBA" id="ARBA00023002"/>
    </source>
</evidence>
<keyword evidence="7" id="KW-1185">Reference proteome</keyword>
<reference evidence="6" key="2">
    <citation type="submission" date="2021-01" db="EMBL/GenBank/DDBJ databases">
        <authorList>
            <person name="Mieszkin S."/>
            <person name="Pouder E."/>
            <person name="Alain K."/>
        </authorList>
    </citation>
    <scope>NUCLEOTIDE SEQUENCE</scope>
    <source>
        <strain evidence="6">HW T2.11</strain>
    </source>
</reference>
<evidence type="ECO:0000256" key="4">
    <source>
        <dbReference type="RuleBase" id="RU361277"/>
    </source>
</evidence>
<proteinExistence type="inferred from homology"/>
<dbReference type="Pfam" id="PF00107">
    <property type="entry name" value="ADH_zinc_N"/>
    <property type="match status" value="1"/>
</dbReference>
<gene>
    <name evidence="6" type="ORF">ASILVAE211_23105</name>
</gene>
<evidence type="ECO:0000256" key="2">
    <source>
        <dbReference type="ARBA" id="ARBA00022833"/>
    </source>
</evidence>
<evidence type="ECO:0000313" key="6">
    <source>
        <dbReference type="EMBL" id="MCB8878093.1"/>
    </source>
</evidence>
<dbReference type="InterPro" id="IPR011032">
    <property type="entry name" value="GroES-like_sf"/>
</dbReference>
<organism evidence="6 7">
    <name type="scientific">Acidisoma silvae</name>
    <dbReference type="NCBI Taxonomy" id="2802396"/>
    <lineage>
        <taxon>Bacteria</taxon>
        <taxon>Pseudomonadati</taxon>
        <taxon>Pseudomonadota</taxon>
        <taxon>Alphaproteobacteria</taxon>
        <taxon>Acetobacterales</taxon>
        <taxon>Acidocellaceae</taxon>
        <taxon>Acidisoma</taxon>
    </lineage>
</organism>
<dbReference type="RefSeq" id="WP_227323740.1">
    <property type="nucleotide sequence ID" value="NZ_JAESVB010000023.1"/>
</dbReference>
<dbReference type="PROSITE" id="PS00059">
    <property type="entry name" value="ADH_ZINC"/>
    <property type="match status" value="1"/>
</dbReference>
<dbReference type="InterPro" id="IPR002328">
    <property type="entry name" value="ADH_Zn_CS"/>
</dbReference>
<evidence type="ECO:0000259" key="5">
    <source>
        <dbReference type="SMART" id="SM00829"/>
    </source>
</evidence>
<dbReference type="SUPFAM" id="SSF50129">
    <property type="entry name" value="GroES-like"/>
    <property type="match status" value="1"/>
</dbReference>
<dbReference type="InterPro" id="IPR036291">
    <property type="entry name" value="NAD(P)-bd_dom_sf"/>
</dbReference>
<name>A0A963YXQ3_9PROT</name>
<dbReference type="PANTHER" id="PTHR43401">
    <property type="entry name" value="L-THREONINE 3-DEHYDROGENASE"/>
    <property type="match status" value="1"/>
</dbReference>